<evidence type="ECO:0000313" key="1">
    <source>
        <dbReference type="EMBL" id="KKN19175.1"/>
    </source>
</evidence>
<dbReference type="EMBL" id="LAZR01003360">
    <property type="protein sequence ID" value="KKN19175.1"/>
    <property type="molecule type" value="Genomic_DNA"/>
</dbReference>
<accession>A0A0F9NI42</accession>
<gene>
    <name evidence="1" type="ORF">LCGC14_0948410</name>
</gene>
<dbReference type="InterPro" id="IPR046120">
    <property type="entry name" value="DUF6117"/>
</dbReference>
<organism evidence="1">
    <name type="scientific">marine sediment metagenome</name>
    <dbReference type="NCBI Taxonomy" id="412755"/>
    <lineage>
        <taxon>unclassified sequences</taxon>
        <taxon>metagenomes</taxon>
        <taxon>ecological metagenomes</taxon>
    </lineage>
</organism>
<name>A0A0F9NI42_9ZZZZ</name>
<reference evidence="1" key="1">
    <citation type="journal article" date="2015" name="Nature">
        <title>Complex archaea that bridge the gap between prokaryotes and eukaryotes.</title>
        <authorList>
            <person name="Spang A."/>
            <person name="Saw J.H."/>
            <person name="Jorgensen S.L."/>
            <person name="Zaremba-Niedzwiedzka K."/>
            <person name="Martijn J."/>
            <person name="Lind A.E."/>
            <person name="van Eijk R."/>
            <person name="Schleper C."/>
            <person name="Guy L."/>
            <person name="Ettema T.J."/>
        </authorList>
    </citation>
    <scope>NUCLEOTIDE SEQUENCE</scope>
</reference>
<proteinExistence type="predicted"/>
<sequence>MSIPDHARTNFVTLLRAAEGGNLALMECQPRRADHVVARLRAAA</sequence>
<protein>
    <submittedName>
        <fullName evidence="1">Uncharacterized protein</fullName>
    </submittedName>
</protein>
<comment type="caution">
    <text evidence="1">The sequence shown here is derived from an EMBL/GenBank/DDBJ whole genome shotgun (WGS) entry which is preliminary data.</text>
</comment>
<dbReference type="AlphaFoldDB" id="A0A0F9NI42"/>
<dbReference type="Pfam" id="PF19612">
    <property type="entry name" value="DUF6117"/>
    <property type="match status" value="1"/>
</dbReference>